<keyword evidence="3" id="KW-1185">Reference proteome</keyword>
<feature type="non-terminal residue" evidence="2">
    <location>
        <position position="1"/>
    </location>
</feature>
<dbReference type="Proteomes" id="UP001154282">
    <property type="component" value="Unassembled WGS sequence"/>
</dbReference>
<gene>
    <name evidence="2" type="ORF">LITE_LOCUS4414</name>
</gene>
<comment type="caution">
    <text evidence="2">The sequence shown here is derived from an EMBL/GenBank/DDBJ whole genome shotgun (WGS) entry which is preliminary data.</text>
</comment>
<proteinExistence type="predicted"/>
<evidence type="ECO:0000256" key="1">
    <source>
        <dbReference type="SAM" id="MobiDB-lite"/>
    </source>
</evidence>
<feature type="compositionally biased region" description="Polar residues" evidence="1">
    <location>
        <begin position="71"/>
        <end position="86"/>
    </location>
</feature>
<accession>A0AAV0HGZ5</accession>
<reference evidence="2" key="1">
    <citation type="submission" date="2022-08" db="EMBL/GenBank/DDBJ databases">
        <authorList>
            <person name="Gutierrez-Valencia J."/>
        </authorList>
    </citation>
    <scope>NUCLEOTIDE SEQUENCE</scope>
</reference>
<feature type="compositionally biased region" description="Low complexity" evidence="1">
    <location>
        <begin position="39"/>
        <end position="52"/>
    </location>
</feature>
<protein>
    <submittedName>
        <fullName evidence="2">Uncharacterized protein</fullName>
    </submittedName>
</protein>
<feature type="region of interest" description="Disordered" evidence="1">
    <location>
        <begin position="1"/>
        <end position="98"/>
    </location>
</feature>
<dbReference type="EMBL" id="CAMGYJ010000002">
    <property type="protein sequence ID" value="CAI0384492.1"/>
    <property type="molecule type" value="Genomic_DNA"/>
</dbReference>
<organism evidence="2 3">
    <name type="scientific">Linum tenue</name>
    <dbReference type="NCBI Taxonomy" id="586396"/>
    <lineage>
        <taxon>Eukaryota</taxon>
        <taxon>Viridiplantae</taxon>
        <taxon>Streptophyta</taxon>
        <taxon>Embryophyta</taxon>
        <taxon>Tracheophyta</taxon>
        <taxon>Spermatophyta</taxon>
        <taxon>Magnoliopsida</taxon>
        <taxon>eudicotyledons</taxon>
        <taxon>Gunneridae</taxon>
        <taxon>Pentapetalae</taxon>
        <taxon>rosids</taxon>
        <taxon>fabids</taxon>
        <taxon>Malpighiales</taxon>
        <taxon>Linaceae</taxon>
        <taxon>Linum</taxon>
    </lineage>
</organism>
<evidence type="ECO:0000313" key="2">
    <source>
        <dbReference type="EMBL" id="CAI0384492.1"/>
    </source>
</evidence>
<dbReference type="AlphaFoldDB" id="A0AAV0HGZ5"/>
<sequence length="98" mass="10459">RRRGLAASQSPPRRSRKSTNRTGPSSAPHSRSKQPRKSPPSSTLYTTLSATSMNGVGANHSTSPLRCRGNPTRNATRLVQKSSPKVESSMLGAGSETR</sequence>
<name>A0AAV0HGZ5_9ROSI</name>
<evidence type="ECO:0000313" key="3">
    <source>
        <dbReference type="Proteomes" id="UP001154282"/>
    </source>
</evidence>